<sequence length="190" mass="21123">MDGQRARGRPPREVDAAERGDGSLGPGEAAELRRRPGANDGRGTRRSSGSGGSTLRGRRAAGRLPRRQRSRELRRAKVAAEPCSSHEQRSDSGRWQWCWSAEVAAAAGRAKRLRVHARRSMECRVRSETTGRARWRCWKGIDGGGAGERAREKGREVVEMDAAATRRGEERRPGRVWCVGKEAEMARRLL</sequence>
<evidence type="ECO:0000313" key="3">
    <source>
        <dbReference type="Proteomes" id="UP000479710"/>
    </source>
</evidence>
<evidence type="ECO:0000313" key="2">
    <source>
        <dbReference type="EMBL" id="KAF0908834.1"/>
    </source>
</evidence>
<reference evidence="2 3" key="1">
    <citation type="submission" date="2019-11" db="EMBL/GenBank/DDBJ databases">
        <title>Whole genome sequence of Oryza granulata.</title>
        <authorList>
            <person name="Li W."/>
        </authorList>
    </citation>
    <scope>NUCLEOTIDE SEQUENCE [LARGE SCALE GENOMIC DNA]</scope>
    <source>
        <strain evidence="3">cv. Menghai</strain>
        <tissue evidence="2">Leaf</tissue>
    </source>
</reference>
<dbReference type="EMBL" id="SPHZ02000007">
    <property type="protein sequence ID" value="KAF0908834.1"/>
    <property type="molecule type" value="Genomic_DNA"/>
</dbReference>
<evidence type="ECO:0008006" key="4">
    <source>
        <dbReference type="Google" id="ProtNLM"/>
    </source>
</evidence>
<feature type="region of interest" description="Disordered" evidence="1">
    <location>
        <begin position="1"/>
        <end position="92"/>
    </location>
</feature>
<accession>A0A6G1D9M2</accession>
<comment type="caution">
    <text evidence="2">The sequence shown here is derived from an EMBL/GenBank/DDBJ whole genome shotgun (WGS) entry which is preliminary data.</text>
</comment>
<dbReference type="Proteomes" id="UP000479710">
    <property type="component" value="Unassembled WGS sequence"/>
</dbReference>
<proteinExistence type="predicted"/>
<dbReference type="AlphaFoldDB" id="A0A6G1D9M2"/>
<organism evidence="2 3">
    <name type="scientific">Oryza meyeriana var. granulata</name>
    <dbReference type="NCBI Taxonomy" id="110450"/>
    <lineage>
        <taxon>Eukaryota</taxon>
        <taxon>Viridiplantae</taxon>
        <taxon>Streptophyta</taxon>
        <taxon>Embryophyta</taxon>
        <taxon>Tracheophyta</taxon>
        <taxon>Spermatophyta</taxon>
        <taxon>Magnoliopsida</taxon>
        <taxon>Liliopsida</taxon>
        <taxon>Poales</taxon>
        <taxon>Poaceae</taxon>
        <taxon>BOP clade</taxon>
        <taxon>Oryzoideae</taxon>
        <taxon>Oryzeae</taxon>
        <taxon>Oryzinae</taxon>
        <taxon>Oryza</taxon>
        <taxon>Oryza meyeriana</taxon>
    </lineage>
</organism>
<feature type="compositionally biased region" description="Basic and acidic residues" evidence="1">
    <location>
        <begin position="10"/>
        <end position="21"/>
    </location>
</feature>
<gene>
    <name evidence="2" type="ORF">E2562_028718</name>
</gene>
<name>A0A6G1D9M2_9ORYZ</name>
<protein>
    <recommendedName>
        <fullName evidence="4">DUF834 domain-containing protein</fullName>
    </recommendedName>
</protein>
<keyword evidence="3" id="KW-1185">Reference proteome</keyword>
<feature type="compositionally biased region" description="Basic residues" evidence="1">
    <location>
        <begin position="56"/>
        <end position="69"/>
    </location>
</feature>
<evidence type="ECO:0000256" key="1">
    <source>
        <dbReference type="SAM" id="MobiDB-lite"/>
    </source>
</evidence>